<accession>A0ACC1LED7</accession>
<name>A0ACC1LED7_9FUNG</name>
<sequence length="1049" mass="112086">MGPPQSGESDDSDAAFPSFASAPAPVAAGSVVVHDPTAERRRRRRDRHERHRDDRHERHRDDRHHKRRRRERHHDDESPGRGHRKAIEMRQQDDVWWQLAAEGVVAVDTRGDANLGQFQQSTRSAAPQFARRGRRLVVGLGRRLRIAEPAGAGDPEIRLVPVAVPLARYVDVDWAAIDRQTERVVAGSEPPVPQPMADHVAVAGDSLGRPPAAGASRYDSDDGRRPDFRSLDGMAVAAAPAVEAVADDGGAAEVGARTAALEARVGADRHDIGAWEALAEHQEAVVRAAFAGRGRSGRVRRTVAELRAEVLRRGLRHNPDAPALVLGHLRQRAELADDDALLAEWAAAADATADPRVVLHHVRFSQTLAARFSVPWMVGVYAASVRRVARCAVRAPPPARPAAAVALMELIHCACLFLREAGLAERALATYQAAVEWYVMTSPAVQQQPASHRLRAFRRFWDAGHPRVGMDGAAGWCSYGAAPAPAGPGSDAPCLAAGATTVAAWHALETQQAQTGLAPWPGPLHALTADQVDNADPFAVVVFEDVEPFLVDVDSKDAAARALVDRLLQFLGAVGPRSWVLTRPTQGLPTDELAWTVPGDGSELLPAGGGDGFPLVAVPVTLDTADTPLGHECTRVWRRARSDVYRAAAAAVLWQLRSAGVLDGRARQQLGVAALESAFLESPEHGRALGRRLLAAEPASLVLWNTLAKMHARVGQWAEARRVWAAALALAATLPAAEHAWLPVLCKSWAVLEALHGRGLPAAIRIIATASDPADPAATDCCSPADILCARRAVDDYALATPDDAPAEVRLAVLTLRLWVAYAAQRDVGAVEAAFAEHSGSLAAEESALIAVCSVHLFHAKTARVVRAADLRGRVAAALRAFPHSTALWEMLRYAERRSPIAGRVARQLAAATADEPAPDLRLLAVYAARDPRPALRRATRAGDCASVLAWAAAIAFECRPEAPSPRRAKRLLLAALRACPWAKSLYLLAAGGPLAAHFSPREQHALLRAMVKAGIRTRASLAHLLLPADHPPHSPPAPSASCAAAAAG</sequence>
<proteinExistence type="predicted"/>
<protein>
    <submittedName>
        <fullName evidence="1">Uncharacterized protein</fullName>
    </submittedName>
</protein>
<gene>
    <name evidence="1" type="ORF">H4R21_000860</name>
</gene>
<reference evidence="1" key="1">
    <citation type="submission" date="2022-07" db="EMBL/GenBank/DDBJ databases">
        <title>Phylogenomic reconstructions and comparative analyses of Kickxellomycotina fungi.</title>
        <authorList>
            <person name="Reynolds N.K."/>
            <person name="Stajich J.E."/>
            <person name="Barry K."/>
            <person name="Grigoriev I.V."/>
            <person name="Crous P."/>
            <person name="Smith M.E."/>
        </authorList>
    </citation>
    <scope>NUCLEOTIDE SEQUENCE</scope>
    <source>
        <strain evidence="1">BCRC 34780</strain>
    </source>
</reference>
<comment type="caution">
    <text evidence="1">The sequence shown here is derived from an EMBL/GenBank/DDBJ whole genome shotgun (WGS) entry which is preliminary data.</text>
</comment>
<dbReference type="EMBL" id="JANBUN010000139">
    <property type="protein sequence ID" value="KAJ2806466.1"/>
    <property type="molecule type" value="Genomic_DNA"/>
</dbReference>
<organism evidence="1 2">
    <name type="scientific">Coemansia helicoidea</name>
    <dbReference type="NCBI Taxonomy" id="1286919"/>
    <lineage>
        <taxon>Eukaryota</taxon>
        <taxon>Fungi</taxon>
        <taxon>Fungi incertae sedis</taxon>
        <taxon>Zoopagomycota</taxon>
        <taxon>Kickxellomycotina</taxon>
        <taxon>Kickxellomycetes</taxon>
        <taxon>Kickxellales</taxon>
        <taxon>Kickxellaceae</taxon>
        <taxon>Coemansia</taxon>
    </lineage>
</organism>
<keyword evidence="2" id="KW-1185">Reference proteome</keyword>
<dbReference type="Proteomes" id="UP001140087">
    <property type="component" value="Unassembled WGS sequence"/>
</dbReference>
<evidence type="ECO:0000313" key="1">
    <source>
        <dbReference type="EMBL" id="KAJ2806466.1"/>
    </source>
</evidence>
<evidence type="ECO:0000313" key="2">
    <source>
        <dbReference type="Proteomes" id="UP001140087"/>
    </source>
</evidence>